<dbReference type="GO" id="GO:0005975">
    <property type="term" value="P:carbohydrate metabolic process"/>
    <property type="evidence" value="ECO:0007669"/>
    <property type="project" value="InterPro"/>
</dbReference>
<dbReference type="Pfam" id="PF04794">
    <property type="entry name" value="YdjC"/>
    <property type="match status" value="1"/>
</dbReference>
<keyword evidence="2" id="KW-0479">Metal-binding</keyword>
<dbReference type="AlphaFoldDB" id="A0A0W0WGJ7"/>
<dbReference type="PANTHER" id="PTHR31609">
    <property type="entry name" value="YDJC DEACETYLASE FAMILY MEMBER"/>
    <property type="match status" value="1"/>
</dbReference>
<dbReference type="CDD" id="cd10807">
    <property type="entry name" value="YdjC_like_3"/>
    <property type="match status" value="1"/>
</dbReference>
<evidence type="ECO:0000256" key="5">
    <source>
        <dbReference type="ARBA" id="ARBA00023277"/>
    </source>
</evidence>
<keyword evidence="4" id="KW-0460">Magnesium</keyword>
<dbReference type="SUPFAM" id="SSF88713">
    <property type="entry name" value="Glycoside hydrolase/deacetylase"/>
    <property type="match status" value="1"/>
</dbReference>
<organism evidence="6 7">
    <name type="scientific">Legionella maceachernii</name>
    <dbReference type="NCBI Taxonomy" id="466"/>
    <lineage>
        <taxon>Bacteria</taxon>
        <taxon>Pseudomonadati</taxon>
        <taxon>Pseudomonadota</taxon>
        <taxon>Gammaproteobacteria</taxon>
        <taxon>Legionellales</taxon>
        <taxon>Legionellaceae</taxon>
        <taxon>Legionella</taxon>
    </lineage>
</organism>
<keyword evidence="7" id="KW-1185">Reference proteome</keyword>
<protein>
    <submittedName>
        <fullName evidence="6">Cellobiose phosphorylase</fullName>
    </submittedName>
</protein>
<dbReference type="GO" id="GO:0046872">
    <property type="term" value="F:metal ion binding"/>
    <property type="evidence" value="ECO:0007669"/>
    <property type="project" value="UniProtKB-KW"/>
</dbReference>
<dbReference type="EMBL" id="LNYL01000005">
    <property type="protein sequence ID" value="KTD31469.1"/>
    <property type="molecule type" value="Genomic_DNA"/>
</dbReference>
<gene>
    <name evidence="6" type="ORF">Lmac_0217</name>
</gene>
<comment type="cofactor">
    <cofactor evidence="1">
        <name>Mg(2+)</name>
        <dbReference type="ChEBI" id="CHEBI:18420"/>
    </cofactor>
</comment>
<dbReference type="PANTHER" id="PTHR31609:SF1">
    <property type="entry name" value="CARBOHYDRATE DEACETYLASE"/>
    <property type="match status" value="1"/>
</dbReference>
<reference evidence="6 7" key="1">
    <citation type="submission" date="2015-11" db="EMBL/GenBank/DDBJ databases">
        <title>Genomic analysis of 38 Legionella species identifies large and diverse effector repertoires.</title>
        <authorList>
            <person name="Burstein D."/>
            <person name="Amaro F."/>
            <person name="Zusman T."/>
            <person name="Lifshitz Z."/>
            <person name="Cohen O."/>
            <person name="Gilbert J.A."/>
            <person name="Pupko T."/>
            <person name="Shuman H.A."/>
            <person name="Segal G."/>
        </authorList>
    </citation>
    <scope>NUCLEOTIDE SEQUENCE [LARGE SCALE GENOMIC DNA]</scope>
    <source>
        <strain evidence="6 7">PX-1-G2-E2</strain>
    </source>
</reference>
<sequence length="275" mass="31755">MNREIILCADDYAQNEPISEGILLLAQNQRINAISCLVNLPYWEKAHTALKRIKHDLFIGLHVNLSFGRALSAAWEEKYTSHFGSFFSLIQQSYFRHLDRECVEAEINAQLNVFIDATGMPPDFIDGHQHIHQLPIIRDAFISVYKQRNLTAFCRNTSNDWKDLFSLPFPKRQAIALLGGLGLKKRLKKHAILRNTSFAGIYDFAAAKNYRAYFKQFLKQSDAGGLIMCHPGKRSTDPDDPLHRFRHYELSYLMSDAFLSDLHEQQCRLQRKLLL</sequence>
<dbReference type="PATRIC" id="fig|466.6.peg.235"/>
<dbReference type="Proteomes" id="UP000054908">
    <property type="component" value="Unassembled WGS sequence"/>
</dbReference>
<evidence type="ECO:0000256" key="3">
    <source>
        <dbReference type="ARBA" id="ARBA00022801"/>
    </source>
</evidence>
<accession>A0A0W0WGJ7</accession>
<name>A0A0W0WGJ7_9GAMM</name>
<evidence type="ECO:0000256" key="2">
    <source>
        <dbReference type="ARBA" id="ARBA00022723"/>
    </source>
</evidence>
<evidence type="ECO:0000313" key="7">
    <source>
        <dbReference type="Proteomes" id="UP000054908"/>
    </source>
</evidence>
<evidence type="ECO:0000313" key="6">
    <source>
        <dbReference type="EMBL" id="KTD31469.1"/>
    </source>
</evidence>
<keyword evidence="3" id="KW-0378">Hydrolase</keyword>
<dbReference type="RefSeq" id="WP_058451052.1">
    <property type="nucleotide sequence ID" value="NZ_CAAAIB010000003.1"/>
</dbReference>
<dbReference type="Gene3D" id="3.20.20.370">
    <property type="entry name" value="Glycoside hydrolase/deacetylase"/>
    <property type="match status" value="1"/>
</dbReference>
<proteinExistence type="predicted"/>
<dbReference type="InterPro" id="IPR011330">
    <property type="entry name" value="Glyco_hydro/deAcase_b/a-brl"/>
</dbReference>
<evidence type="ECO:0000256" key="1">
    <source>
        <dbReference type="ARBA" id="ARBA00001946"/>
    </source>
</evidence>
<dbReference type="GO" id="GO:0016787">
    <property type="term" value="F:hydrolase activity"/>
    <property type="evidence" value="ECO:0007669"/>
    <property type="project" value="UniProtKB-KW"/>
</dbReference>
<dbReference type="STRING" id="466.Lmac_0217"/>
<dbReference type="GO" id="GO:0019213">
    <property type="term" value="F:deacetylase activity"/>
    <property type="evidence" value="ECO:0007669"/>
    <property type="project" value="TreeGrafter"/>
</dbReference>
<evidence type="ECO:0000256" key="4">
    <source>
        <dbReference type="ARBA" id="ARBA00022842"/>
    </source>
</evidence>
<comment type="caution">
    <text evidence="6">The sequence shown here is derived from an EMBL/GenBank/DDBJ whole genome shotgun (WGS) entry which is preliminary data.</text>
</comment>
<keyword evidence="5" id="KW-0119">Carbohydrate metabolism</keyword>
<dbReference type="InterPro" id="IPR006879">
    <property type="entry name" value="YdjC-like"/>
</dbReference>